<reference evidence="2 3" key="1">
    <citation type="submission" date="2017-03" db="EMBL/GenBank/DDBJ databases">
        <title>Widespread Adenine N6-methylation of Active Genes in Fungi.</title>
        <authorList>
            <consortium name="DOE Joint Genome Institute"/>
            <person name="Mondo S.J."/>
            <person name="Dannebaum R.O."/>
            <person name="Kuo R.C."/>
            <person name="Louie K.B."/>
            <person name="Bewick A.J."/>
            <person name="Labutti K."/>
            <person name="Haridas S."/>
            <person name="Kuo A."/>
            <person name="Salamov A."/>
            <person name="Ahrendt S.R."/>
            <person name="Lau R."/>
            <person name="Bowen B.P."/>
            <person name="Lipzen A."/>
            <person name="Sullivan W."/>
            <person name="Andreopoulos W.B."/>
            <person name="Clum A."/>
            <person name="Lindquist E."/>
            <person name="Daum C."/>
            <person name="Northen T.R."/>
            <person name="Ramamoorthy G."/>
            <person name="Schmitz R.J."/>
            <person name="Gryganskyi A."/>
            <person name="Culley D."/>
            <person name="Magnuson J."/>
            <person name="James T.Y."/>
            <person name="O'Malley M.A."/>
            <person name="Stajich J.E."/>
            <person name="Spatafora J.W."/>
            <person name="Visel A."/>
            <person name="Grigoriev I.V."/>
        </authorList>
    </citation>
    <scope>NUCLEOTIDE SEQUENCE [LARGE SCALE GENOMIC DNA]</scope>
    <source>
        <strain evidence="2 3">NRRL Y-17943</strain>
    </source>
</reference>
<evidence type="ECO:0000256" key="1">
    <source>
        <dbReference type="SAM" id="MobiDB-lite"/>
    </source>
</evidence>
<comment type="caution">
    <text evidence="2">The sequence shown here is derived from an EMBL/GenBank/DDBJ whole genome shotgun (WGS) entry which is preliminary data.</text>
</comment>
<organism evidence="2 3">
    <name type="scientific">Kockovaella imperatae</name>
    <dbReference type="NCBI Taxonomy" id="4999"/>
    <lineage>
        <taxon>Eukaryota</taxon>
        <taxon>Fungi</taxon>
        <taxon>Dikarya</taxon>
        <taxon>Basidiomycota</taxon>
        <taxon>Agaricomycotina</taxon>
        <taxon>Tremellomycetes</taxon>
        <taxon>Tremellales</taxon>
        <taxon>Cuniculitremaceae</taxon>
        <taxon>Kockovaella</taxon>
    </lineage>
</organism>
<evidence type="ECO:0000313" key="3">
    <source>
        <dbReference type="Proteomes" id="UP000193218"/>
    </source>
</evidence>
<keyword evidence="3" id="KW-1185">Reference proteome</keyword>
<dbReference type="InParanoid" id="A0A1Y1UG68"/>
<dbReference type="GeneID" id="33557985"/>
<name>A0A1Y1UG68_9TREE</name>
<protein>
    <recommendedName>
        <fullName evidence="4">Tubby C-terminal-like domain-containing protein</fullName>
    </recommendedName>
</protein>
<dbReference type="Proteomes" id="UP000193218">
    <property type="component" value="Unassembled WGS sequence"/>
</dbReference>
<evidence type="ECO:0008006" key="4">
    <source>
        <dbReference type="Google" id="ProtNLM"/>
    </source>
</evidence>
<dbReference type="RefSeq" id="XP_021870607.1">
    <property type="nucleotide sequence ID" value="XM_022016176.1"/>
</dbReference>
<dbReference type="EMBL" id="NBSH01000008">
    <property type="protein sequence ID" value="ORX36506.1"/>
    <property type="molecule type" value="Genomic_DNA"/>
</dbReference>
<accession>A0A1Y1UG68</accession>
<proteinExistence type="predicted"/>
<feature type="region of interest" description="Disordered" evidence="1">
    <location>
        <begin position="1"/>
        <end position="37"/>
    </location>
</feature>
<evidence type="ECO:0000313" key="2">
    <source>
        <dbReference type="EMBL" id="ORX36506.1"/>
    </source>
</evidence>
<dbReference type="OrthoDB" id="4725912at2759"/>
<gene>
    <name evidence="2" type="ORF">BD324DRAFT_629123</name>
</gene>
<sequence length="232" mass="26553">MSDQPPPSSGLPDYSEVDKAKTDSVAEENLDTTPSVPYSSHSLKVDYQWRKKEVKISMASDTTDKPVYIADYHWMTNPTLVIKRCSDDLTIGTGNSQAISINPSYTFGDYNGELRASSRFLTRYTFESQHYKVKPEILHWSANMGIKNWDFTCFDKDEVPVAKFHSNVWYIKKIGLLDFYEPCDENQSLREEIMVVAMTMYNQMLIRINSPLSILGMIPNPKPHKEEEVSSS</sequence>
<dbReference type="AlphaFoldDB" id="A0A1Y1UG68"/>